<dbReference type="GO" id="GO:0016799">
    <property type="term" value="F:hydrolase activity, hydrolyzing N-glycosyl compounds"/>
    <property type="evidence" value="ECO:0007669"/>
    <property type="project" value="TreeGrafter"/>
</dbReference>
<evidence type="ECO:0000313" key="3">
    <source>
        <dbReference type="EMBL" id="GGL51151.1"/>
    </source>
</evidence>
<gene>
    <name evidence="3" type="ORF">GCM10007968_14250</name>
</gene>
<dbReference type="RefSeq" id="WP_188802404.1">
    <property type="nucleotide sequence ID" value="NZ_BMOK01000005.1"/>
</dbReference>
<reference evidence="3" key="2">
    <citation type="submission" date="2020-09" db="EMBL/GenBank/DDBJ databases">
        <authorList>
            <person name="Sun Q."/>
            <person name="Ohkuma M."/>
        </authorList>
    </citation>
    <scope>NUCLEOTIDE SEQUENCE</scope>
    <source>
        <strain evidence="3">JCM 15325</strain>
    </source>
</reference>
<name>A0A917S359_9BACL</name>
<comment type="similarity">
    <text evidence="1 2">Belongs to the LOG family.</text>
</comment>
<keyword evidence="4" id="KW-1185">Reference proteome</keyword>
<dbReference type="EC" id="3.2.2.n1" evidence="2"/>
<dbReference type="NCBIfam" id="TIGR00730">
    <property type="entry name" value="Rossman fold protein, TIGR00730 family"/>
    <property type="match status" value="1"/>
</dbReference>
<dbReference type="PANTHER" id="PTHR31223:SF70">
    <property type="entry name" value="LOG FAMILY PROTEIN YJL055W"/>
    <property type="match status" value="1"/>
</dbReference>
<dbReference type="GO" id="GO:0009691">
    <property type="term" value="P:cytokinin biosynthetic process"/>
    <property type="evidence" value="ECO:0007669"/>
    <property type="project" value="UniProtKB-UniRule"/>
</dbReference>
<comment type="caution">
    <text evidence="3">The sequence shown here is derived from an EMBL/GenBank/DDBJ whole genome shotgun (WGS) entry which is preliminary data.</text>
</comment>
<dbReference type="Pfam" id="PF03641">
    <property type="entry name" value="Lysine_decarbox"/>
    <property type="match status" value="1"/>
</dbReference>
<evidence type="ECO:0000256" key="1">
    <source>
        <dbReference type="ARBA" id="ARBA00006763"/>
    </source>
</evidence>
<reference evidence="3" key="1">
    <citation type="journal article" date="2014" name="Int. J. Syst. Evol. Microbiol.">
        <title>Complete genome sequence of Corynebacterium casei LMG S-19264T (=DSM 44701T), isolated from a smear-ripened cheese.</title>
        <authorList>
            <consortium name="US DOE Joint Genome Institute (JGI-PGF)"/>
            <person name="Walter F."/>
            <person name="Albersmeier A."/>
            <person name="Kalinowski J."/>
            <person name="Ruckert C."/>
        </authorList>
    </citation>
    <scope>NUCLEOTIDE SEQUENCE</scope>
    <source>
        <strain evidence="3">JCM 15325</strain>
    </source>
</reference>
<organism evidence="3 4">
    <name type="scientific">Sporolactobacillus putidus</name>
    <dbReference type="NCBI Taxonomy" id="492735"/>
    <lineage>
        <taxon>Bacteria</taxon>
        <taxon>Bacillati</taxon>
        <taxon>Bacillota</taxon>
        <taxon>Bacilli</taxon>
        <taxon>Bacillales</taxon>
        <taxon>Sporolactobacillaceae</taxon>
        <taxon>Sporolactobacillus</taxon>
    </lineage>
</organism>
<evidence type="ECO:0000313" key="4">
    <source>
        <dbReference type="Proteomes" id="UP000654670"/>
    </source>
</evidence>
<dbReference type="Gene3D" id="3.40.50.450">
    <property type="match status" value="1"/>
</dbReference>
<dbReference type="PANTHER" id="PTHR31223">
    <property type="entry name" value="LOG FAMILY PROTEIN YJL055W"/>
    <property type="match status" value="1"/>
</dbReference>
<proteinExistence type="inferred from homology"/>
<dbReference type="InterPro" id="IPR005269">
    <property type="entry name" value="LOG"/>
</dbReference>
<dbReference type="SUPFAM" id="SSF102405">
    <property type="entry name" value="MCP/YpsA-like"/>
    <property type="match status" value="1"/>
</dbReference>
<keyword evidence="2" id="KW-0203">Cytokinin biosynthesis</keyword>
<dbReference type="GO" id="GO:0005829">
    <property type="term" value="C:cytosol"/>
    <property type="evidence" value="ECO:0007669"/>
    <property type="project" value="TreeGrafter"/>
</dbReference>
<keyword evidence="2" id="KW-0378">Hydrolase</keyword>
<protein>
    <recommendedName>
        <fullName evidence="2">Cytokinin riboside 5'-monophosphate phosphoribohydrolase</fullName>
        <ecNumber evidence="2">3.2.2.n1</ecNumber>
    </recommendedName>
</protein>
<sequence>MKRVAVFCGSSSGDKKSYLDGARELGYWLADHHIELVYGGASVGIMGACADAALENGGKVIGVIPELLQQREIAHPRLSQLHVVHSMHERKAKMMELSDGFIALPGGTGTMEEIFEALTWGQIGLHKKPCAFYNIDGYYDLLAAFADKMVESHFLSQENREKIIIADSIDSISRQFESYSPLKIKTYN</sequence>
<accession>A0A917S359</accession>
<dbReference type="EMBL" id="BMOK01000005">
    <property type="protein sequence ID" value="GGL51151.1"/>
    <property type="molecule type" value="Genomic_DNA"/>
</dbReference>
<dbReference type="Proteomes" id="UP000654670">
    <property type="component" value="Unassembled WGS sequence"/>
</dbReference>
<dbReference type="InterPro" id="IPR031100">
    <property type="entry name" value="LOG_fam"/>
</dbReference>
<dbReference type="AlphaFoldDB" id="A0A917S359"/>
<evidence type="ECO:0000256" key="2">
    <source>
        <dbReference type="RuleBase" id="RU363015"/>
    </source>
</evidence>